<proteinExistence type="predicted"/>
<comment type="caution">
    <text evidence="1">The sequence shown here is derived from an EMBL/GenBank/DDBJ whole genome shotgun (WGS) entry which is preliminary data.</text>
</comment>
<dbReference type="EMBL" id="PYOU01000011">
    <property type="protein sequence ID" value="PSX08253.1"/>
    <property type="molecule type" value="Genomic_DNA"/>
</dbReference>
<sequence>MTAISPALAKEEKCQIIATHSIKDAHPNNVDRELKNVTYAKGGNHFAIIEVMDTNSSRPSSVVAELYNCNDRTAENTDSELLPGAENVKPLIISNMNQKQCTLIDTDVVKSANTDNLDAEIANKTYMLGGNRFHITKVIDTKEGKASSVVIDAYRCDTELTQ</sequence>
<gene>
    <name evidence="1" type="ORF">C0W27_14200</name>
</gene>
<reference evidence="1 2" key="1">
    <citation type="submission" date="2018-01" db="EMBL/GenBank/DDBJ databases">
        <title>Whole genome sequencing of Histamine producing bacteria.</title>
        <authorList>
            <person name="Butler K."/>
        </authorList>
    </citation>
    <scope>NUCLEOTIDE SEQUENCE [LARGE SCALE GENOMIC DNA]</scope>
    <source>
        <strain evidence="1 2">A6-1</strain>
    </source>
</reference>
<organism evidence="1 2">
    <name type="scientific">Photobacterium angustum</name>
    <dbReference type="NCBI Taxonomy" id="661"/>
    <lineage>
        <taxon>Bacteria</taxon>
        <taxon>Pseudomonadati</taxon>
        <taxon>Pseudomonadota</taxon>
        <taxon>Gammaproteobacteria</taxon>
        <taxon>Vibrionales</taxon>
        <taxon>Vibrionaceae</taxon>
        <taxon>Photobacterium</taxon>
    </lineage>
</organism>
<protein>
    <submittedName>
        <fullName evidence="1">DUF1471 domain-containing protein</fullName>
    </submittedName>
</protein>
<keyword evidence="2" id="KW-1185">Reference proteome</keyword>
<evidence type="ECO:0000313" key="2">
    <source>
        <dbReference type="Proteomes" id="UP000240989"/>
    </source>
</evidence>
<dbReference type="Proteomes" id="UP000240989">
    <property type="component" value="Unassembled WGS sequence"/>
</dbReference>
<accession>A0ABX5H266</accession>
<evidence type="ECO:0000313" key="1">
    <source>
        <dbReference type="EMBL" id="PSX08253.1"/>
    </source>
</evidence>
<name>A0ABX5H266_PHOAN</name>